<evidence type="ECO:0000313" key="3">
    <source>
        <dbReference type="Proteomes" id="UP000544134"/>
    </source>
</evidence>
<keyword evidence="1" id="KW-1133">Transmembrane helix</keyword>
<feature type="transmembrane region" description="Helical" evidence="1">
    <location>
        <begin position="12"/>
        <end position="31"/>
    </location>
</feature>
<dbReference type="AlphaFoldDB" id="A0A848IBQ7"/>
<evidence type="ECO:0000256" key="1">
    <source>
        <dbReference type="SAM" id="Phobius"/>
    </source>
</evidence>
<sequence>MKIRLIEDGNFSRWLRTAFFVVGALLIVLPTKFMESSWLWFGLLLCGLVLMALGSYASRAHTLGIKPFDNSYKKARKSYEARDNEQDQS</sequence>
<keyword evidence="1" id="KW-0472">Membrane</keyword>
<evidence type="ECO:0000313" key="2">
    <source>
        <dbReference type="EMBL" id="NML98829.1"/>
    </source>
</evidence>
<dbReference type="Proteomes" id="UP000544134">
    <property type="component" value="Unassembled WGS sequence"/>
</dbReference>
<comment type="caution">
    <text evidence="2">The sequence shown here is derived from an EMBL/GenBank/DDBJ whole genome shotgun (WGS) entry which is preliminary data.</text>
</comment>
<accession>A0A848IBQ7</accession>
<feature type="transmembrane region" description="Helical" evidence="1">
    <location>
        <begin position="37"/>
        <end position="57"/>
    </location>
</feature>
<organism evidence="2 3">
    <name type="scientific">Paraburkholderia polaris</name>
    <dbReference type="NCBI Taxonomy" id="2728848"/>
    <lineage>
        <taxon>Bacteria</taxon>
        <taxon>Pseudomonadati</taxon>
        <taxon>Pseudomonadota</taxon>
        <taxon>Betaproteobacteria</taxon>
        <taxon>Burkholderiales</taxon>
        <taxon>Burkholderiaceae</taxon>
        <taxon>Paraburkholderia</taxon>
    </lineage>
</organism>
<name>A0A848IBQ7_9BURK</name>
<keyword evidence="1" id="KW-0812">Transmembrane</keyword>
<proteinExistence type="predicted"/>
<protein>
    <submittedName>
        <fullName evidence="2">Uncharacterized protein</fullName>
    </submittedName>
</protein>
<keyword evidence="3" id="KW-1185">Reference proteome</keyword>
<reference evidence="2 3" key="1">
    <citation type="submission" date="2020-04" db="EMBL/GenBank/DDBJ databases">
        <title>Paraburkholderia sp. RP-4-7 isolated from soil.</title>
        <authorList>
            <person name="Dahal R.H."/>
        </authorList>
    </citation>
    <scope>NUCLEOTIDE SEQUENCE [LARGE SCALE GENOMIC DNA]</scope>
    <source>
        <strain evidence="2 3">RP-4-7</strain>
    </source>
</reference>
<dbReference type="RefSeq" id="WP_169485818.1">
    <property type="nucleotide sequence ID" value="NZ_JABBGJ010000012.1"/>
</dbReference>
<dbReference type="EMBL" id="JABBGJ010000012">
    <property type="protein sequence ID" value="NML98829.1"/>
    <property type="molecule type" value="Genomic_DNA"/>
</dbReference>
<gene>
    <name evidence="2" type="ORF">HHL24_12840</name>
</gene>